<name>A0ABV1GIV6_9FIRM</name>
<organism evidence="2 3">
    <name type="scientific">Ruthenibacterium intestinale</name>
    <dbReference type="NCBI Taxonomy" id="3133163"/>
    <lineage>
        <taxon>Bacteria</taxon>
        <taxon>Bacillati</taxon>
        <taxon>Bacillota</taxon>
        <taxon>Clostridia</taxon>
        <taxon>Eubacteriales</taxon>
        <taxon>Oscillospiraceae</taxon>
        <taxon>Ruthenibacterium</taxon>
    </lineage>
</organism>
<evidence type="ECO:0000313" key="3">
    <source>
        <dbReference type="Proteomes" id="UP001477672"/>
    </source>
</evidence>
<dbReference type="Pfam" id="PF02447">
    <property type="entry name" value="GntP_permease"/>
    <property type="match status" value="1"/>
</dbReference>
<feature type="transmembrane region" description="Helical" evidence="1">
    <location>
        <begin position="365"/>
        <end position="387"/>
    </location>
</feature>
<dbReference type="RefSeq" id="WP_349217258.1">
    <property type="nucleotide sequence ID" value="NZ_JBBMFA010000116.1"/>
</dbReference>
<feature type="transmembrane region" description="Helical" evidence="1">
    <location>
        <begin position="68"/>
        <end position="93"/>
    </location>
</feature>
<keyword evidence="1" id="KW-1133">Transmembrane helix</keyword>
<feature type="transmembrane region" description="Helical" evidence="1">
    <location>
        <begin position="332"/>
        <end position="353"/>
    </location>
</feature>
<reference evidence="2 3" key="1">
    <citation type="submission" date="2024-03" db="EMBL/GenBank/DDBJ databases">
        <title>Human intestinal bacterial collection.</title>
        <authorList>
            <person name="Pauvert C."/>
            <person name="Hitch T.C.A."/>
            <person name="Clavel T."/>
        </authorList>
    </citation>
    <scope>NUCLEOTIDE SEQUENCE [LARGE SCALE GENOMIC DNA]</scope>
    <source>
        <strain evidence="2 3">CLA-JM-H11</strain>
    </source>
</reference>
<feature type="transmembrane region" description="Helical" evidence="1">
    <location>
        <begin position="275"/>
        <end position="295"/>
    </location>
</feature>
<keyword evidence="1" id="KW-0472">Membrane</keyword>
<keyword evidence="3" id="KW-1185">Reference proteome</keyword>
<feature type="transmembrane region" description="Helical" evidence="1">
    <location>
        <begin position="29"/>
        <end position="48"/>
    </location>
</feature>
<dbReference type="PANTHER" id="PTHR30354:SF11">
    <property type="entry name" value="PERMEASE"/>
    <property type="match status" value="1"/>
</dbReference>
<feature type="transmembrane region" description="Helical" evidence="1">
    <location>
        <begin position="105"/>
        <end position="132"/>
    </location>
</feature>
<protein>
    <recommendedName>
        <fullName evidence="4">Gluconate transporter</fullName>
    </recommendedName>
</protein>
<feature type="transmembrane region" description="Helical" evidence="1">
    <location>
        <begin position="241"/>
        <end position="263"/>
    </location>
</feature>
<evidence type="ECO:0000313" key="2">
    <source>
        <dbReference type="EMBL" id="MEQ2521784.1"/>
    </source>
</evidence>
<dbReference type="Proteomes" id="UP001477672">
    <property type="component" value="Unassembled WGS sequence"/>
</dbReference>
<evidence type="ECO:0000256" key="1">
    <source>
        <dbReference type="SAM" id="Phobius"/>
    </source>
</evidence>
<dbReference type="EMBL" id="JBBMFA010000116">
    <property type="protein sequence ID" value="MEQ2521784.1"/>
    <property type="molecule type" value="Genomic_DNA"/>
</dbReference>
<dbReference type="PANTHER" id="PTHR30354">
    <property type="entry name" value="GNT FAMILY GLUCONATE TRANSPORTER"/>
    <property type="match status" value="1"/>
</dbReference>
<proteinExistence type="predicted"/>
<dbReference type="InterPro" id="IPR003474">
    <property type="entry name" value="Glcn_transporter"/>
</dbReference>
<comment type="caution">
    <text evidence="2">The sequence shown here is derived from an EMBL/GenBank/DDBJ whole genome shotgun (WGS) entry which is preliminary data.</text>
</comment>
<gene>
    <name evidence="2" type="ORF">WMO24_15310</name>
</gene>
<accession>A0ABV1GIV6</accession>
<sequence>MSPLAFVGMLIVAIIILTVLTLKFKMHPVMVLFLTATFCGLASGKGLVDTFSSITSYFGSTLGSIGVMIIFGAVIAAGISDTGAATSMVNFFIRKFKGKRLELAPALTGFIMSIPVFGDIAIILNAPISAILAKRKKMSMTQVAPFVNLGLTLTHGLVPPTPGILAVSVLLGADIGTVILWGLVCSVVSLAVCYFVLSPIYAKCEYIEPLASYTEGIESVEEGSSVDALLIREDNTPSAGASFLPLLLPAVMIAVGSIGKLFAEEGSGAYTFFDTFGNTVLALFCGIIAVGLLVAGRKKKVVDKANQDGNGCALTEKSSWFEIVMNNWVGRALNIAISALLITAMGGAMGGILRENEAIQTIGNAIANTNFPAILVPFLLAAILMTVCGSMTTASMTAAGLMAALIPVLGMSPVVASLAIGAGSMVGWHVNNSGFWIFTSLYGFDTKQGLKYFTTTNALGGIVAFAMLAVLTLLGVVA</sequence>
<evidence type="ECO:0008006" key="4">
    <source>
        <dbReference type="Google" id="ProtNLM"/>
    </source>
</evidence>
<feature type="transmembrane region" description="Helical" evidence="1">
    <location>
        <begin position="399"/>
        <end position="420"/>
    </location>
</feature>
<feature type="transmembrane region" description="Helical" evidence="1">
    <location>
        <begin position="6"/>
        <end position="22"/>
    </location>
</feature>
<keyword evidence="1" id="KW-0812">Transmembrane</keyword>
<feature type="transmembrane region" description="Helical" evidence="1">
    <location>
        <begin position="178"/>
        <end position="197"/>
    </location>
</feature>
<feature type="transmembrane region" description="Helical" evidence="1">
    <location>
        <begin position="456"/>
        <end position="477"/>
    </location>
</feature>